<dbReference type="GO" id="GO:0008658">
    <property type="term" value="F:penicillin binding"/>
    <property type="evidence" value="ECO:0007669"/>
    <property type="project" value="InterPro"/>
</dbReference>
<comment type="catalytic activity">
    <reaction evidence="25">
        <text>[GlcNAc-(1-&gt;4)-Mur2Ac(oyl-L-Ala-gamma-D-Glu-L-Lys-D-Ala-D-Ala)](n)-di-trans,octa-cis-undecaprenyl diphosphate + beta-D-GlcNAc-(1-&gt;4)-Mur2Ac(oyl-L-Ala-gamma-D-Glu-L-Lys-D-Ala-D-Ala)-di-trans,octa-cis-undecaprenyl diphosphate = [GlcNAc-(1-&gt;4)-Mur2Ac(oyl-L-Ala-gamma-D-Glu-L-Lys-D-Ala-D-Ala)](n+1)-di-trans,octa-cis-undecaprenyl diphosphate + di-trans,octa-cis-undecaprenyl diphosphate + H(+)</text>
        <dbReference type="Rhea" id="RHEA:23708"/>
        <dbReference type="Rhea" id="RHEA-COMP:9602"/>
        <dbReference type="Rhea" id="RHEA-COMP:9603"/>
        <dbReference type="ChEBI" id="CHEBI:15378"/>
        <dbReference type="ChEBI" id="CHEBI:58405"/>
        <dbReference type="ChEBI" id="CHEBI:60033"/>
        <dbReference type="ChEBI" id="CHEBI:78435"/>
        <dbReference type="EC" id="2.4.99.28"/>
    </reaction>
</comment>
<keyword evidence="13 28" id="KW-0812">Transmembrane</keyword>
<evidence type="ECO:0000256" key="9">
    <source>
        <dbReference type="ARBA" id="ARBA00022645"/>
    </source>
</evidence>
<dbReference type="Pfam" id="PF00905">
    <property type="entry name" value="Transpeptidase"/>
    <property type="match status" value="1"/>
</dbReference>
<feature type="region of interest" description="Disordered" evidence="27">
    <location>
        <begin position="707"/>
        <end position="808"/>
    </location>
</feature>
<dbReference type="InterPro" id="IPR001264">
    <property type="entry name" value="Glyco_trans_51"/>
</dbReference>
<dbReference type="GO" id="GO:0030288">
    <property type="term" value="C:outer membrane-bounded periplasmic space"/>
    <property type="evidence" value="ECO:0007669"/>
    <property type="project" value="TreeGrafter"/>
</dbReference>
<dbReference type="InterPro" id="IPR001460">
    <property type="entry name" value="PCN-bd_Tpept"/>
</dbReference>
<comment type="caution">
    <text evidence="31">The sequence shown here is derived from an EMBL/GenBank/DDBJ whole genome shotgun (WGS) entry which is preliminary data.</text>
</comment>
<dbReference type="PANTHER" id="PTHR32282:SF11">
    <property type="entry name" value="PENICILLIN-BINDING PROTEIN 1B"/>
    <property type="match status" value="1"/>
</dbReference>
<comment type="pathway">
    <text evidence="3">Cell wall biogenesis; peptidoglycan biosynthesis.</text>
</comment>
<protein>
    <recommendedName>
        <fullName evidence="7">Penicillin-binding protein 1A</fullName>
        <ecNumber evidence="24">2.4.99.28</ecNumber>
        <ecNumber evidence="6">3.4.16.4</ecNumber>
    </recommendedName>
</protein>
<dbReference type="GO" id="GO:0009002">
    <property type="term" value="F:serine-type D-Ala-D-Ala carboxypeptidase activity"/>
    <property type="evidence" value="ECO:0007669"/>
    <property type="project" value="UniProtKB-EC"/>
</dbReference>
<dbReference type="GO" id="GO:0008360">
    <property type="term" value="P:regulation of cell shape"/>
    <property type="evidence" value="ECO:0007669"/>
    <property type="project" value="UniProtKB-KW"/>
</dbReference>
<dbReference type="InterPro" id="IPR023346">
    <property type="entry name" value="Lysozyme-like_dom_sf"/>
</dbReference>
<evidence type="ECO:0000256" key="4">
    <source>
        <dbReference type="ARBA" id="ARBA00007090"/>
    </source>
</evidence>
<evidence type="ECO:0000313" key="31">
    <source>
        <dbReference type="EMBL" id="CDL90694.1"/>
    </source>
</evidence>
<keyword evidence="10" id="KW-0645">Protease</keyword>
<dbReference type="NCBIfam" id="TIGR02074">
    <property type="entry name" value="PBP_1a_fam"/>
    <property type="match status" value="1"/>
</dbReference>
<dbReference type="GO" id="GO:0009252">
    <property type="term" value="P:peptidoglycan biosynthetic process"/>
    <property type="evidence" value="ECO:0007669"/>
    <property type="project" value="UniProtKB-UniPathway"/>
</dbReference>
<evidence type="ECO:0000256" key="26">
    <source>
        <dbReference type="ARBA" id="ARBA00060592"/>
    </source>
</evidence>
<evidence type="ECO:0000256" key="18">
    <source>
        <dbReference type="ARBA" id="ARBA00022989"/>
    </source>
</evidence>
<dbReference type="EC" id="2.4.99.28" evidence="24"/>
<feature type="compositionally biased region" description="Low complexity" evidence="27">
    <location>
        <begin position="759"/>
        <end position="802"/>
    </location>
</feature>
<evidence type="ECO:0000256" key="16">
    <source>
        <dbReference type="ARBA" id="ARBA00022968"/>
    </source>
</evidence>
<proteinExistence type="inferred from homology"/>
<comment type="pathway">
    <text evidence="26">Glycan biosynthesis.</text>
</comment>
<dbReference type="GO" id="GO:0008955">
    <property type="term" value="F:peptidoglycan glycosyltransferase activity"/>
    <property type="evidence" value="ECO:0007669"/>
    <property type="project" value="UniProtKB-EC"/>
</dbReference>
<evidence type="ECO:0000256" key="15">
    <source>
        <dbReference type="ARBA" id="ARBA00022960"/>
    </source>
</evidence>
<evidence type="ECO:0000256" key="20">
    <source>
        <dbReference type="ARBA" id="ARBA00023251"/>
    </source>
</evidence>
<keyword evidence="14" id="KW-0378">Hydrolase</keyword>
<dbReference type="InterPro" id="IPR012338">
    <property type="entry name" value="Beta-lactam/transpept-like"/>
</dbReference>
<dbReference type="GO" id="GO:0006508">
    <property type="term" value="P:proteolysis"/>
    <property type="evidence" value="ECO:0007669"/>
    <property type="project" value="UniProtKB-KW"/>
</dbReference>
<evidence type="ECO:0000256" key="7">
    <source>
        <dbReference type="ARBA" id="ARBA00018638"/>
    </source>
</evidence>
<comment type="catalytic activity">
    <reaction evidence="23">
        <text>Preferential cleavage: (Ac)2-L-Lys-D-Ala-|-D-Ala. Also transpeptidation of peptidyl-alanyl moieties that are N-acyl substituents of D-alanine.</text>
        <dbReference type="EC" id="3.4.16.4"/>
    </reaction>
</comment>
<sequence length="808" mass="89077">MGKSQKKSRKKTPKKTQKKTLKLSFTILICIFLSVVVICIGVGAAIIKSAPALDVNRVLNLNEPSVLYDDKGNMADTVTSTEQRTVLSFNNIPDNLKHAFISIEDERFYKHKGIDIKRIAGVVLIDIGNKIKRQSGLQGASTITQQLVRGIYLSPQVTITRKLQEIYLSIKLEKLLTKDQILEGYMNTIFLGGRAFGVESASQQYFGKSASSLNLIECAFIAGIPQSPSVYYPYSSASKKNPSIYLNRTKSVLKKMYENNYISEQQYVEAINNINKGNLHIKPYSPQDNRLEHEWFSMPAMQQVKNDLKTKYNYSDSQVNQMITYGGLKIYTTMDKSLQKQTESILNNSTILQNNSAKDKNEIIQPQASAVVIDYHTGEVKALVGGRGTQPAMSYNRAASQSYLRPPGSGIKPLTVYSPAIESKKYTAATVLEDSPWSDDIARKYGTNGSAYTPTNEGTFSYTNMTLRTAIMKSSNAIAAKVEDKIGLETGASYAEKFGLNLDATDKSSMAALSLGEMYHGTDTLQMAAAYGVFGNNGIYTSPRLYTKVTDRSGKVILESKVSTRKVLSANAAYVMYDLLKSPVSSEGTGSTANFSDMARGKTGTSSDDKNLWFSGLTPYYSASVWIGNDDNSRISGLNSNSSAAIWASIMTAFHEGLPYKEITMPSGVVTEQVSSETGKLPSPLYFLNPSKSKYYTEVFIDGTEPTEQDTISDSLFDNNNKNNDNNKNSYKTNNQQNTKSKRKHVNTPNSNDNTADLNNQNSNNKNANSTNNNNNNVDNTDNTNNTNTNNTDTTNDTNSKNQPNLSN</sequence>
<evidence type="ECO:0000256" key="14">
    <source>
        <dbReference type="ARBA" id="ARBA00022801"/>
    </source>
</evidence>
<dbReference type="PANTHER" id="PTHR32282">
    <property type="entry name" value="BINDING PROTEIN TRANSPEPTIDASE, PUTATIVE-RELATED"/>
    <property type="match status" value="1"/>
</dbReference>
<evidence type="ECO:0000256" key="21">
    <source>
        <dbReference type="ARBA" id="ARBA00023268"/>
    </source>
</evidence>
<feature type="compositionally biased region" description="Low complexity" evidence="27">
    <location>
        <begin position="718"/>
        <end position="739"/>
    </location>
</feature>
<evidence type="ECO:0000256" key="11">
    <source>
        <dbReference type="ARBA" id="ARBA00022676"/>
    </source>
</evidence>
<evidence type="ECO:0000256" key="5">
    <source>
        <dbReference type="ARBA" id="ARBA00007739"/>
    </source>
</evidence>
<evidence type="ECO:0000256" key="10">
    <source>
        <dbReference type="ARBA" id="ARBA00022670"/>
    </source>
</evidence>
<comment type="similarity">
    <text evidence="4">In the C-terminal section; belongs to the transpeptidase family.</text>
</comment>
<evidence type="ECO:0000256" key="17">
    <source>
        <dbReference type="ARBA" id="ARBA00022984"/>
    </source>
</evidence>
<feature type="domain" description="Penicillin-binding protein transpeptidase" evidence="29">
    <location>
        <begin position="369"/>
        <end position="626"/>
    </location>
</feature>
<dbReference type="InterPro" id="IPR050396">
    <property type="entry name" value="Glycosyltr_51/Transpeptidase"/>
</dbReference>
<comment type="similarity">
    <text evidence="5">In the N-terminal section; belongs to the glycosyltransferase 51 family.</text>
</comment>
<keyword evidence="9" id="KW-0121">Carboxypeptidase</keyword>
<dbReference type="OrthoDB" id="9766909at2"/>
<organism evidence="31 32">
    <name type="scientific">Clostridium tyrobutyricum DIVETGP</name>
    <dbReference type="NCBI Taxonomy" id="1408889"/>
    <lineage>
        <taxon>Bacteria</taxon>
        <taxon>Bacillati</taxon>
        <taxon>Bacillota</taxon>
        <taxon>Clostridia</taxon>
        <taxon>Eubacteriales</taxon>
        <taxon>Clostridiaceae</taxon>
        <taxon>Clostridium</taxon>
    </lineage>
</organism>
<dbReference type="InterPro" id="IPR036950">
    <property type="entry name" value="PBP_transglycosylase"/>
</dbReference>
<dbReference type="Gene3D" id="3.40.710.10">
    <property type="entry name" value="DD-peptidase/beta-lactamase superfamily"/>
    <property type="match status" value="1"/>
</dbReference>
<dbReference type="GO" id="GO:0046677">
    <property type="term" value="P:response to antibiotic"/>
    <property type="evidence" value="ECO:0007669"/>
    <property type="project" value="UniProtKB-KW"/>
</dbReference>
<evidence type="ECO:0000256" key="24">
    <source>
        <dbReference type="ARBA" id="ARBA00044770"/>
    </source>
</evidence>
<dbReference type="EC" id="3.4.16.4" evidence="6"/>
<evidence type="ECO:0000313" key="32">
    <source>
        <dbReference type="Proteomes" id="UP000019482"/>
    </source>
</evidence>
<evidence type="ECO:0000259" key="30">
    <source>
        <dbReference type="Pfam" id="PF00912"/>
    </source>
</evidence>
<dbReference type="Proteomes" id="UP000019482">
    <property type="component" value="Unassembled WGS sequence"/>
</dbReference>
<evidence type="ECO:0000256" key="25">
    <source>
        <dbReference type="ARBA" id="ARBA00049902"/>
    </source>
</evidence>
<feature type="domain" description="Glycosyl transferase family 51" evidence="30">
    <location>
        <begin position="73"/>
        <end position="256"/>
    </location>
</feature>
<keyword evidence="11 31" id="KW-0328">Glycosyltransferase</keyword>
<dbReference type="Gene3D" id="1.10.3810.10">
    <property type="entry name" value="Biosynthetic peptidoglycan transglycosylase-like"/>
    <property type="match status" value="1"/>
</dbReference>
<evidence type="ECO:0000256" key="2">
    <source>
        <dbReference type="ARBA" id="ARBA00004401"/>
    </source>
</evidence>
<comment type="function">
    <text evidence="1">Cell wall formation. Synthesis of cross-linked peptidoglycan from the lipid intermediates. The enzyme has a penicillin-insensitive transglycosylase N-terminal domain (formation of linear glycan strands) and a penicillin-sensitive transpeptidase C-terminal domain (cross-linking of the peptide subunits).</text>
</comment>
<keyword evidence="18 28" id="KW-1133">Transmembrane helix</keyword>
<evidence type="ECO:0000256" key="23">
    <source>
        <dbReference type="ARBA" id="ARBA00034000"/>
    </source>
</evidence>
<evidence type="ECO:0000256" key="28">
    <source>
        <dbReference type="SAM" id="Phobius"/>
    </source>
</evidence>
<keyword evidence="22" id="KW-0961">Cell wall biogenesis/degradation</keyword>
<evidence type="ECO:0000256" key="12">
    <source>
        <dbReference type="ARBA" id="ARBA00022679"/>
    </source>
</evidence>
<keyword evidence="19 28" id="KW-0472">Membrane</keyword>
<evidence type="ECO:0000256" key="1">
    <source>
        <dbReference type="ARBA" id="ARBA00002624"/>
    </source>
</evidence>
<comment type="subcellular location">
    <subcellularLocation>
        <location evidence="2">Cell membrane</location>
        <topology evidence="2">Single-pass type II membrane protein</topology>
    </subcellularLocation>
</comment>
<evidence type="ECO:0000256" key="27">
    <source>
        <dbReference type="SAM" id="MobiDB-lite"/>
    </source>
</evidence>
<keyword evidence="8" id="KW-1003">Cell membrane</keyword>
<keyword evidence="32" id="KW-1185">Reference proteome</keyword>
<name>W6N5Z4_CLOTY</name>
<dbReference type="GeneID" id="29419694"/>
<dbReference type="Pfam" id="PF00912">
    <property type="entry name" value="Transgly"/>
    <property type="match status" value="1"/>
</dbReference>
<evidence type="ECO:0000256" key="8">
    <source>
        <dbReference type="ARBA" id="ARBA00022475"/>
    </source>
</evidence>
<keyword evidence="20" id="KW-0046">Antibiotic resistance</keyword>
<dbReference type="SUPFAM" id="SSF53955">
    <property type="entry name" value="Lysozyme-like"/>
    <property type="match status" value="1"/>
</dbReference>
<dbReference type="UniPathway" id="UPA00219"/>
<accession>W6N5Z4</accession>
<dbReference type="SUPFAM" id="SSF56601">
    <property type="entry name" value="beta-lactamase/transpeptidase-like"/>
    <property type="match status" value="1"/>
</dbReference>
<dbReference type="EMBL" id="CBXI010000008">
    <property type="protein sequence ID" value="CDL90694.1"/>
    <property type="molecule type" value="Genomic_DNA"/>
</dbReference>
<dbReference type="AlphaFoldDB" id="W6N5Z4"/>
<keyword evidence="21" id="KW-0511">Multifunctional enzyme</keyword>
<evidence type="ECO:0000259" key="29">
    <source>
        <dbReference type="Pfam" id="PF00905"/>
    </source>
</evidence>
<dbReference type="RefSeq" id="WP_017895357.1">
    <property type="nucleotide sequence ID" value="NZ_CBXI010000008.1"/>
</dbReference>
<keyword evidence="12 31" id="KW-0808">Transferase</keyword>
<keyword evidence="16" id="KW-0735">Signal-anchor</keyword>
<evidence type="ECO:0000256" key="13">
    <source>
        <dbReference type="ARBA" id="ARBA00022692"/>
    </source>
</evidence>
<dbReference type="GO" id="GO:0071555">
    <property type="term" value="P:cell wall organization"/>
    <property type="evidence" value="ECO:0007669"/>
    <property type="project" value="UniProtKB-KW"/>
</dbReference>
<feature type="compositionally biased region" description="Polar residues" evidence="27">
    <location>
        <begin position="747"/>
        <end position="758"/>
    </location>
</feature>
<evidence type="ECO:0000256" key="3">
    <source>
        <dbReference type="ARBA" id="ARBA00004752"/>
    </source>
</evidence>
<dbReference type="FunFam" id="1.10.3810.10:FF:000001">
    <property type="entry name" value="Penicillin-binding protein 1A"/>
    <property type="match status" value="1"/>
</dbReference>
<evidence type="ECO:0000256" key="6">
    <source>
        <dbReference type="ARBA" id="ARBA00012448"/>
    </source>
</evidence>
<keyword evidence="17" id="KW-0573">Peptidoglycan synthesis</keyword>
<feature type="transmembrane region" description="Helical" evidence="28">
    <location>
        <begin position="21"/>
        <end position="47"/>
    </location>
</feature>
<keyword evidence="15" id="KW-0133">Cell shape</keyword>
<evidence type="ECO:0000256" key="19">
    <source>
        <dbReference type="ARBA" id="ARBA00023136"/>
    </source>
</evidence>
<evidence type="ECO:0000256" key="22">
    <source>
        <dbReference type="ARBA" id="ARBA00023316"/>
    </source>
</evidence>
<gene>
    <name evidence="31" type="ORF">CTDIVETGP_0764</name>
</gene>
<reference evidence="31 32" key="1">
    <citation type="journal article" date="2015" name="Genome Announc.">
        <title>Draft Genome Sequence of Clostridium tyrobutyricum Strain DIVETGP, Isolated from Cow's Milk for Grana Padano Production.</title>
        <authorList>
            <person name="Soggiu A."/>
            <person name="Piras C."/>
            <person name="Gaiarsa S."/>
            <person name="Sassera D."/>
            <person name="Roncada P."/>
            <person name="Bendixen E."/>
            <person name="Brasca M."/>
            <person name="Bonizzi L."/>
        </authorList>
    </citation>
    <scope>NUCLEOTIDE SEQUENCE [LARGE SCALE GENOMIC DNA]</scope>
    <source>
        <strain evidence="31 32">DIVETGP</strain>
    </source>
</reference>
<dbReference type="GO" id="GO:0005886">
    <property type="term" value="C:plasma membrane"/>
    <property type="evidence" value="ECO:0007669"/>
    <property type="project" value="UniProtKB-SubCell"/>
</dbReference>